<evidence type="ECO:0000256" key="2">
    <source>
        <dbReference type="SAM" id="Phobius"/>
    </source>
</evidence>
<dbReference type="RefSeq" id="WP_109705815.1">
    <property type="nucleotide sequence ID" value="NZ_QGDB01000002.1"/>
</dbReference>
<keyword evidence="2" id="KW-1133">Transmembrane helix</keyword>
<dbReference type="Proteomes" id="UP000245865">
    <property type="component" value="Unassembled WGS sequence"/>
</dbReference>
<evidence type="ECO:0000256" key="1">
    <source>
        <dbReference type="SAM" id="MobiDB-lite"/>
    </source>
</evidence>
<dbReference type="OrthoDB" id="7870844at2"/>
<keyword evidence="2" id="KW-0812">Transmembrane</keyword>
<feature type="region of interest" description="Disordered" evidence="1">
    <location>
        <begin position="104"/>
        <end position="135"/>
    </location>
</feature>
<proteinExistence type="predicted"/>
<gene>
    <name evidence="3" type="ORF">DKP76_07690</name>
</gene>
<evidence type="ECO:0000313" key="4">
    <source>
        <dbReference type="Proteomes" id="UP000245865"/>
    </source>
</evidence>
<evidence type="ECO:0008006" key="5">
    <source>
        <dbReference type="Google" id="ProtNLM"/>
    </source>
</evidence>
<sequence>MESIERAIRNAFAKAEAHNPATRQRIYEAAWGAHERALATNTALNAEQKTHRREKLKEAISRIEQEFSPRRETPRQHEPSLDAPDMIDPVLRTADSGAGPVLAAEDIRPAADKSGRGTQPGYDTDTRRRKRSKKRHSPFYTYGIPALVLIVAGMVGYSLYNSFADFTRGSSSPLHADSSLAPVKEGEDPEGREWITIFTPQDAVRVSVQGRAQVEIMNEGNNSFARIQSPATEDTITVDVGEGVLAQLAGKKATFDIVARSEGEESTQMSVSCDFAAMGDCGNRRYNVGDTINDFLFDVEFPVDQKANGAGKIMINSDLEGKGKPVDIYAIRVTAVQAGE</sequence>
<protein>
    <recommendedName>
        <fullName evidence="5">Biotin transporter BioY</fullName>
    </recommendedName>
</protein>
<feature type="region of interest" description="Disordered" evidence="1">
    <location>
        <begin position="62"/>
        <end position="85"/>
    </location>
</feature>
<keyword evidence="2" id="KW-0472">Membrane</keyword>
<dbReference type="AlphaFoldDB" id="A0A316JAM0"/>
<evidence type="ECO:0000313" key="3">
    <source>
        <dbReference type="EMBL" id="PWL18922.1"/>
    </source>
</evidence>
<comment type="caution">
    <text evidence="3">The sequence shown here is derived from an EMBL/GenBank/DDBJ whole genome shotgun (WGS) entry which is preliminary data.</text>
</comment>
<feature type="transmembrane region" description="Helical" evidence="2">
    <location>
        <begin position="139"/>
        <end position="160"/>
    </location>
</feature>
<feature type="compositionally biased region" description="Basic and acidic residues" evidence="1">
    <location>
        <begin position="62"/>
        <end position="80"/>
    </location>
</feature>
<dbReference type="EMBL" id="QGDB01000002">
    <property type="protein sequence ID" value="PWL18922.1"/>
    <property type="molecule type" value="Genomic_DNA"/>
</dbReference>
<feature type="compositionally biased region" description="Basic and acidic residues" evidence="1">
    <location>
        <begin position="105"/>
        <end position="115"/>
    </location>
</feature>
<name>A0A316JAM0_9HYPH</name>
<reference evidence="3 4" key="1">
    <citation type="submission" date="2018-05" db="EMBL/GenBank/DDBJ databases">
        <title>Comparative genomic sequence analysis between strain HN4 and CCM 8460T (Falsochrobactrum ovis) will provide more evidence to prove that HN4 is a new species of Falsochrobactrum.</title>
        <authorList>
            <person name="Lyu W."/>
            <person name="Sun L."/>
            <person name="Yao L."/>
        </authorList>
    </citation>
    <scope>NUCLEOTIDE SEQUENCE [LARGE SCALE GENOMIC DNA]</scope>
    <source>
        <strain evidence="3 4">HN4</strain>
    </source>
</reference>
<organism evidence="3 4">
    <name type="scientific">Falsochrobactrum shanghaiense</name>
    <dbReference type="NCBI Taxonomy" id="2201899"/>
    <lineage>
        <taxon>Bacteria</taxon>
        <taxon>Pseudomonadati</taxon>
        <taxon>Pseudomonadota</taxon>
        <taxon>Alphaproteobacteria</taxon>
        <taxon>Hyphomicrobiales</taxon>
        <taxon>Brucellaceae</taxon>
        <taxon>Falsochrobactrum</taxon>
    </lineage>
</organism>
<keyword evidence="4" id="KW-1185">Reference proteome</keyword>
<accession>A0A316JAM0</accession>